<sequence length="144" mass="16191">MYKSNGSDESQLLNNLDSQNNERRRCHRQQSYSQENHFDSSILSDSDKGQTVNIPNTICVSIKPTKSYGIPEQGPTVGSDEASMLVHNWYKTDIDNKDVTAFNKRTKSIDKIIVLLAADSQVEQCGPYTADDGYFTTTLRAKFC</sequence>
<feature type="compositionally biased region" description="Low complexity" evidence="1">
    <location>
        <begin position="10"/>
        <end position="19"/>
    </location>
</feature>
<evidence type="ECO:0000313" key="2">
    <source>
        <dbReference type="EMBL" id="CAF4847354.1"/>
    </source>
</evidence>
<accession>A0A821RX47</accession>
<gene>
    <name evidence="2" type="ORF">QYT958_LOCUS26904</name>
</gene>
<organism evidence="2 3">
    <name type="scientific">Rotaria socialis</name>
    <dbReference type="NCBI Taxonomy" id="392032"/>
    <lineage>
        <taxon>Eukaryota</taxon>
        <taxon>Metazoa</taxon>
        <taxon>Spiralia</taxon>
        <taxon>Gnathifera</taxon>
        <taxon>Rotifera</taxon>
        <taxon>Eurotatoria</taxon>
        <taxon>Bdelloidea</taxon>
        <taxon>Philodinida</taxon>
        <taxon>Philodinidae</taxon>
        <taxon>Rotaria</taxon>
    </lineage>
</organism>
<protein>
    <submittedName>
        <fullName evidence="2">Uncharacterized protein</fullName>
    </submittedName>
</protein>
<feature type="non-terminal residue" evidence="2">
    <location>
        <position position="1"/>
    </location>
</feature>
<evidence type="ECO:0000313" key="3">
    <source>
        <dbReference type="Proteomes" id="UP000663848"/>
    </source>
</evidence>
<dbReference type="Proteomes" id="UP000663848">
    <property type="component" value="Unassembled WGS sequence"/>
</dbReference>
<reference evidence="2" key="1">
    <citation type="submission" date="2021-02" db="EMBL/GenBank/DDBJ databases">
        <authorList>
            <person name="Nowell W R."/>
        </authorList>
    </citation>
    <scope>NUCLEOTIDE SEQUENCE</scope>
</reference>
<dbReference type="EMBL" id="CAJOBR010006595">
    <property type="protein sequence ID" value="CAF4847354.1"/>
    <property type="molecule type" value="Genomic_DNA"/>
</dbReference>
<feature type="region of interest" description="Disordered" evidence="1">
    <location>
        <begin position="1"/>
        <end position="52"/>
    </location>
</feature>
<feature type="compositionally biased region" description="Polar residues" evidence="1">
    <location>
        <begin position="29"/>
        <end position="52"/>
    </location>
</feature>
<dbReference type="AlphaFoldDB" id="A0A821RX47"/>
<name>A0A821RX47_9BILA</name>
<evidence type="ECO:0000256" key="1">
    <source>
        <dbReference type="SAM" id="MobiDB-lite"/>
    </source>
</evidence>
<proteinExistence type="predicted"/>
<comment type="caution">
    <text evidence="2">The sequence shown here is derived from an EMBL/GenBank/DDBJ whole genome shotgun (WGS) entry which is preliminary data.</text>
</comment>